<dbReference type="AlphaFoldDB" id="A0A8S1IU58"/>
<evidence type="ECO:0000313" key="3">
    <source>
        <dbReference type="EMBL" id="CAD7694864.1"/>
    </source>
</evidence>
<dbReference type="SUPFAM" id="SSF56349">
    <property type="entry name" value="DNA breaking-rejoining enzymes"/>
    <property type="match status" value="1"/>
</dbReference>
<feature type="domain" description="Tyr recombinase" evidence="2">
    <location>
        <begin position="68"/>
        <end position="257"/>
    </location>
</feature>
<dbReference type="InterPro" id="IPR002104">
    <property type="entry name" value="Integrase_catalytic"/>
</dbReference>
<dbReference type="Gene3D" id="1.10.443.10">
    <property type="entry name" value="Intergrase catalytic core"/>
    <property type="match status" value="1"/>
</dbReference>
<evidence type="ECO:0000313" key="4">
    <source>
        <dbReference type="Proteomes" id="UP000708148"/>
    </source>
</evidence>
<organism evidence="3 4">
    <name type="scientific">Ostreobium quekettii</name>
    <dbReference type="NCBI Taxonomy" id="121088"/>
    <lineage>
        <taxon>Eukaryota</taxon>
        <taxon>Viridiplantae</taxon>
        <taxon>Chlorophyta</taxon>
        <taxon>core chlorophytes</taxon>
        <taxon>Ulvophyceae</taxon>
        <taxon>TCBD clade</taxon>
        <taxon>Bryopsidales</taxon>
        <taxon>Ostreobineae</taxon>
        <taxon>Ostreobiaceae</taxon>
        <taxon>Ostreobium</taxon>
    </lineage>
</organism>
<protein>
    <recommendedName>
        <fullName evidence="2">Tyr recombinase domain-containing protein</fullName>
    </recommendedName>
</protein>
<evidence type="ECO:0000259" key="2">
    <source>
        <dbReference type="PROSITE" id="PS51898"/>
    </source>
</evidence>
<dbReference type="PROSITE" id="PS51898">
    <property type="entry name" value="TYR_RECOMBINASE"/>
    <property type="match status" value="1"/>
</dbReference>
<dbReference type="EMBL" id="CAJHUC010000279">
    <property type="protein sequence ID" value="CAD7694864.1"/>
    <property type="molecule type" value="Genomic_DNA"/>
</dbReference>
<dbReference type="Pfam" id="PF00589">
    <property type="entry name" value="Phage_integrase"/>
    <property type="match status" value="1"/>
</dbReference>
<dbReference type="Proteomes" id="UP000708148">
    <property type="component" value="Unassembled WGS sequence"/>
</dbReference>
<comment type="caution">
    <text evidence="3">The sequence shown here is derived from an EMBL/GenBank/DDBJ whole genome shotgun (WGS) entry which is preliminary data.</text>
</comment>
<dbReference type="PANTHER" id="PTHR30349">
    <property type="entry name" value="PHAGE INTEGRASE-RELATED"/>
    <property type="match status" value="1"/>
</dbReference>
<dbReference type="GO" id="GO:0003677">
    <property type="term" value="F:DNA binding"/>
    <property type="evidence" value="ECO:0007669"/>
    <property type="project" value="InterPro"/>
</dbReference>
<accession>A0A8S1IU58</accession>
<gene>
    <name evidence="3" type="ORF">OSTQU699_LOCUS225</name>
</gene>
<sequence>MGSPPAKSHPYGDLRAVRELMIEAGLCRGVVNQNVGRIVRAFRWAASEELVSAEIWSGLRALPGLKAGRTRAHERPSVQPVADELVDATLLELSPTVRAMVELQRSTGMRPAEVCSVRPVDVDRSGDVWVFHPVEHKTQHHGKERSVFIGPRGQEVLRPFLSRAVEEYCFRPTRAASIVKAARRYRVDSYRRAIQRACERAGVERWSPNQLRHSFATRARAAYGLEAAQVLLGHSCARITEVYAERDAAKGIAAAKAIG</sequence>
<dbReference type="PANTHER" id="PTHR30349:SF64">
    <property type="entry name" value="PROPHAGE INTEGRASE INTD-RELATED"/>
    <property type="match status" value="1"/>
</dbReference>
<keyword evidence="1" id="KW-0233">DNA recombination</keyword>
<name>A0A8S1IU58_9CHLO</name>
<keyword evidence="4" id="KW-1185">Reference proteome</keyword>
<dbReference type="CDD" id="cd00397">
    <property type="entry name" value="DNA_BRE_C"/>
    <property type="match status" value="1"/>
</dbReference>
<dbReference type="InterPro" id="IPR013762">
    <property type="entry name" value="Integrase-like_cat_sf"/>
</dbReference>
<dbReference type="InterPro" id="IPR011010">
    <property type="entry name" value="DNA_brk_join_enz"/>
</dbReference>
<proteinExistence type="predicted"/>
<reference evidence="3" key="1">
    <citation type="submission" date="2020-12" db="EMBL/GenBank/DDBJ databases">
        <authorList>
            <person name="Iha C."/>
        </authorList>
    </citation>
    <scope>NUCLEOTIDE SEQUENCE</scope>
</reference>
<evidence type="ECO:0000256" key="1">
    <source>
        <dbReference type="ARBA" id="ARBA00023172"/>
    </source>
</evidence>
<dbReference type="GO" id="GO:0015074">
    <property type="term" value="P:DNA integration"/>
    <property type="evidence" value="ECO:0007669"/>
    <property type="project" value="InterPro"/>
</dbReference>
<dbReference type="InterPro" id="IPR050090">
    <property type="entry name" value="Tyrosine_recombinase_XerCD"/>
</dbReference>
<dbReference type="GO" id="GO:0006310">
    <property type="term" value="P:DNA recombination"/>
    <property type="evidence" value="ECO:0007669"/>
    <property type="project" value="UniProtKB-KW"/>
</dbReference>